<name>A0ABT1U096_9GAMM</name>
<reference evidence="2 3" key="1">
    <citation type="submission" date="2022-07" db="EMBL/GenBank/DDBJ databases">
        <title>Methylomonas rivi sp. nov., Methylomonas rosea sp. nov., Methylomonas aureus sp. nov. and Methylomonas subterranea sp. nov., four novel methanotrophs isolated from a freshwater creek and the deep terrestrial subsurface.</title>
        <authorList>
            <person name="Abin C."/>
            <person name="Sankaranarayanan K."/>
            <person name="Garner C."/>
            <person name="Sindelar R."/>
            <person name="Kotary K."/>
            <person name="Garner R."/>
            <person name="Barclay S."/>
            <person name="Lawson P."/>
            <person name="Krumholz L."/>
        </authorList>
    </citation>
    <scope>NUCLEOTIDE SEQUENCE [LARGE SCALE GENOMIC DNA]</scope>
    <source>
        <strain evidence="2 3">WSC-6</strain>
    </source>
</reference>
<proteinExistence type="predicted"/>
<dbReference type="EMBL" id="JANIBK010000005">
    <property type="protein sequence ID" value="MCQ8127238.1"/>
    <property type="molecule type" value="Genomic_DNA"/>
</dbReference>
<evidence type="ECO:0008006" key="4">
    <source>
        <dbReference type="Google" id="ProtNLM"/>
    </source>
</evidence>
<feature type="signal peptide" evidence="1">
    <location>
        <begin position="1"/>
        <end position="30"/>
    </location>
</feature>
<sequence length="253" mass="25538">MNTNSFKLAAAGVLAFTAFTGLLAPATASAALVTGNATISIDNTAFSTATGGWTVDNFFDASFNTTAITGSLAGGSSSTTNMLFPVNTNVATVSYPGNRTLQATTMDSGNTAVGQIGLSGALTMTGALGDLFPYDFKLAKFGGVWNLVTFDTSFQNTTFLQLANAVESVDGSGQLSLSGDLIFGGGMSPTTASSIFGLTWSSFLGVQIANQNLVVGHLSLTPAAVPVPAAVWMFGSGLLGLLGVSRGKSKAAA</sequence>
<feature type="chain" id="PRO_5046702953" description="PEP-CTERM sorting domain-containing protein" evidence="1">
    <location>
        <begin position="31"/>
        <end position="253"/>
    </location>
</feature>
<protein>
    <recommendedName>
        <fullName evidence="4">PEP-CTERM sorting domain-containing protein</fullName>
    </recommendedName>
</protein>
<keyword evidence="1" id="KW-0732">Signal</keyword>
<organism evidence="2 3">
    <name type="scientific">Methylomonas rivi</name>
    <dbReference type="NCBI Taxonomy" id="2952226"/>
    <lineage>
        <taxon>Bacteria</taxon>
        <taxon>Pseudomonadati</taxon>
        <taxon>Pseudomonadota</taxon>
        <taxon>Gammaproteobacteria</taxon>
        <taxon>Methylococcales</taxon>
        <taxon>Methylococcaceae</taxon>
        <taxon>Methylomonas</taxon>
    </lineage>
</organism>
<accession>A0ABT1U096</accession>
<dbReference type="Proteomes" id="UP001524586">
    <property type="component" value="Unassembled WGS sequence"/>
</dbReference>
<dbReference type="RefSeq" id="WP_256613552.1">
    <property type="nucleotide sequence ID" value="NZ_JANIBK010000005.1"/>
</dbReference>
<evidence type="ECO:0000256" key="1">
    <source>
        <dbReference type="SAM" id="SignalP"/>
    </source>
</evidence>
<evidence type="ECO:0000313" key="3">
    <source>
        <dbReference type="Proteomes" id="UP001524586"/>
    </source>
</evidence>
<gene>
    <name evidence="2" type="ORF">NP596_02110</name>
</gene>
<keyword evidence="3" id="KW-1185">Reference proteome</keyword>
<comment type="caution">
    <text evidence="2">The sequence shown here is derived from an EMBL/GenBank/DDBJ whole genome shotgun (WGS) entry which is preliminary data.</text>
</comment>
<evidence type="ECO:0000313" key="2">
    <source>
        <dbReference type="EMBL" id="MCQ8127238.1"/>
    </source>
</evidence>